<dbReference type="PROSITE" id="PS51832">
    <property type="entry name" value="HD_GYP"/>
    <property type="match status" value="1"/>
</dbReference>
<dbReference type="EMBL" id="FLQX01000146">
    <property type="protein sequence ID" value="SBT09246.1"/>
    <property type="molecule type" value="Genomic_DNA"/>
</dbReference>
<dbReference type="CDD" id="cd00077">
    <property type="entry name" value="HDc"/>
    <property type="match status" value="1"/>
</dbReference>
<keyword evidence="1" id="KW-0472">Membrane</keyword>
<dbReference type="Pfam" id="PF13487">
    <property type="entry name" value="HD_5"/>
    <property type="match status" value="1"/>
</dbReference>
<name>A0A1A8XWZ3_9PROT</name>
<protein>
    <submittedName>
        <fullName evidence="3">Metal-dependent phosphohydrolase, HD subdomain</fullName>
    </submittedName>
</protein>
<evidence type="ECO:0000256" key="1">
    <source>
        <dbReference type="SAM" id="Phobius"/>
    </source>
</evidence>
<dbReference type="STRING" id="1860102.ACCAA_670129"/>
<sequence length="440" mass="47902">MPVGLPDSPRQLLWLLASRLSAAALIIGFAAGGALYLFETRRAELAALERVADSARHFESPAMQLAINAKAPEEHAALSRLLDRTRFFGIRVFSADRTLIYETWEDVPAALIDAARSRQHDWPERGQSHQNWVEVAGERLIRVVLPLVGEDATVVGYLEGVSRLDEQSLQAQREQIRNGALTATLSVLATALLLYPLLLAMLRQSSALSRRLLDANLSLIRSLGNAIAKRDSDTDTHNYRVTFYAVALAEAMCVPEKEISDLVVGAFLHDVGKIGIPDNILLKPGKLTADEFDVMKTHPLLGIAIVADNPWLAGAALTIRNHHEHIDGTGYPDGLRGDAIPRAARIFAVVDVFDALTSERPYKKPMALAEALTIIARDSGRHFDPEVVAIFKEIAPVLYATAGQAGNTGLRQEMQAVLSRYFRTAAVPAGAASHPGEPVD</sequence>
<evidence type="ECO:0000313" key="4">
    <source>
        <dbReference type="Proteomes" id="UP000199169"/>
    </source>
</evidence>
<keyword evidence="1" id="KW-0812">Transmembrane</keyword>
<proteinExistence type="predicted"/>
<keyword evidence="3" id="KW-0378">Hydrolase</keyword>
<dbReference type="Gene3D" id="1.10.3210.10">
    <property type="entry name" value="Hypothetical protein af1432"/>
    <property type="match status" value="1"/>
</dbReference>
<keyword evidence="1" id="KW-1133">Transmembrane helix</keyword>
<dbReference type="InterPro" id="IPR052020">
    <property type="entry name" value="Cyclic_di-GMP/3'3'-cGAMP_PDE"/>
</dbReference>
<dbReference type="AlphaFoldDB" id="A0A1A8XWZ3"/>
<dbReference type="InterPro" id="IPR037522">
    <property type="entry name" value="HD_GYP_dom"/>
</dbReference>
<reference evidence="3 4" key="1">
    <citation type="submission" date="2016-06" db="EMBL/GenBank/DDBJ databases">
        <authorList>
            <person name="Kjaerup R.B."/>
            <person name="Dalgaard T.S."/>
            <person name="Juul-Madsen H.R."/>
        </authorList>
    </citation>
    <scope>NUCLEOTIDE SEQUENCE [LARGE SCALE GENOMIC DNA]</scope>
    <source>
        <strain evidence="3">3</strain>
    </source>
</reference>
<feature type="domain" description="HD-GYP" evidence="2">
    <location>
        <begin position="212"/>
        <end position="407"/>
    </location>
</feature>
<dbReference type="InterPro" id="IPR003607">
    <property type="entry name" value="HD/PDEase_dom"/>
</dbReference>
<gene>
    <name evidence="3" type="ORF">ACCAA_670129</name>
</gene>
<keyword evidence="4" id="KW-1185">Reference proteome</keyword>
<evidence type="ECO:0000313" key="3">
    <source>
        <dbReference type="EMBL" id="SBT09246.1"/>
    </source>
</evidence>
<feature type="transmembrane region" description="Helical" evidence="1">
    <location>
        <begin position="180"/>
        <end position="202"/>
    </location>
</feature>
<dbReference type="SMART" id="SM00471">
    <property type="entry name" value="HDc"/>
    <property type="match status" value="1"/>
</dbReference>
<dbReference type="PANTHER" id="PTHR45228">
    <property type="entry name" value="CYCLIC DI-GMP PHOSPHODIESTERASE TM_0186-RELATED"/>
    <property type="match status" value="1"/>
</dbReference>
<organism evidence="3 4">
    <name type="scientific">Candidatus Accumulibacter aalborgensis</name>
    <dbReference type="NCBI Taxonomy" id="1860102"/>
    <lineage>
        <taxon>Bacteria</taxon>
        <taxon>Pseudomonadati</taxon>
        <taxon>Pseudomonadota</taxon>
        <taxon>Betaproteobacteria</taxon>
        <taxon>Candidatus Accumulibacter</taxon>
    </lineage>
</organism>
<feature type="transmembrane region" description="Helical" evidence="1">
    <location>
        <begin position="12"/>
        <end position="38"/>
    </location>
</feature>
<evidence type="ECO:0000259" key="2">
    <source>
        <dbReference type="PROSITE" id="PS51832"/>
    </source>
</evidence>
<accession>A0A1A8XWZ3</accession>
<dbReference type="SUPFAM" id="SSF109604">
    <property type="entry name" value="HD-domain/PDEase-like"/>
    <property type="match status" value="1"/>
</dbReference>
<dbReference type="GO" id="GO:0008081">
    <property type="term" value="F:phosphoric diester hydrolase activity"/>
    <property type="evidence" value="ECO:0007669"/>
    <property type="project" value="UniProtKB-ARBA"/>
</dbReference>
<dbReference type="PANTHER" id="PTHR45228:SF1">
    <property type="entry name" value="CYCLIC DI-GMP PHOSPHODIESTERASE TM_0186"/>
    <property type="match status" value="1"/>
</dbReference>
<dbReference type="Proteomes" id="UP000199169">
    <property type="component" value="Unassembled WGS sequence"/>
</dbReference>